<name>A0A518RD01_9SPHN</name>
<evidence type="ECO:0000313" key="2">
    <source>
        <dbReference type="EMBL" id="QDX25355.1"/>
    </source>
</evidence>
<feature type="transmembrane region" description="Helical" evidence="1">
    <location>
        <begin position="368"/>
        <end position="389"/>
    </location>
</feature>
<accession>A0A518RD01</accession>
<proteinExistence type="predicted"/>
<dbReference type="AlphaFoldDB" id="A0A518RD01"/>
<reference evidence="2 3" key="1">
    <citation type="submission" date="2019-07" db="EMBL/GenBank/DDBJ databases">
        <title>Sphingomonas alkalisoli sp. nov., isolated from rhizosphere soil of Suaedae salsa.</title>
        <authorList>
            <person name="Zhang H."/>
            <person name="Xu L."/>
            <person name="Zhang J.-X."/>
            <person name="Sun J.-Q."/>
        </authorList>
    </citation>
    <scope>NUCLEOTIDE SEQUENCE [LARGE SCALE GENOMIC DNA]</scope>
    <source>
        <strain evidence="2 3">XS-10</strain>
    </source>
</reference>
<dbReference type="EMBL" id="CP042239">
    <property type="protein sequence ID" value="QDX25355.1"/>
    <property type="molecule type" value="Genomic_DNA"/>
</dbReference>
<organism evidence="2 3">
    <name type="scientific">Sphingomonas suaedae</name>
    <dbReference type="NCBI Taxonomy" id="2599297"/>
    <lineage>
        <taxon>Bacteria</taxon>
        <taxon>Pseudomonadati</taxon>
        <taxon>Pseudomonadota</taxon>
        <taxon>Alphaproteobacteria</taxon>
        <taxon>Sphingomonadales</taxon>
        <taxon>Sphingomonadaceae</taxon>
        <taxon>Sphingomonas</taxon>
    </lineage>
</organism>
<feature type="transmembrane region" description="Helical" evidence="1">
    <location>
        <begin position="133"/>
        <end position="153"/>
    </location>
</feature>
<keyword evidence="1" id="KW-0472">Membrane</keyword>
<dbReference type="OrthoDB" id="7585785at2"/>
<feature type="transmembrane region" description="Helical" evidence="1">
    <location>
        <begin position="160"/>
        <end position="179"/>
    </location>
</feature>
<feature type="transmembrane region" description="Helical" evidence="1">
    <location>
        <begin position="236"/>
        <end position="254"/>
    </location>
</feature>
<dbReference type="KEGG" id="ssua:FPZ54_04480"/>
<keyword evidence="3" id="KW-1185">Reference proteome</keyword>
<protein>
    <submittedName>
        <fullName evidence="2">Uncharacterized protein</fullName>
    </submittedName>
</protein>
<dbReference type="RefSeq" id="WP_145845325.1">
    <property type="nucleotide sequence ID" value="NZ_CP042239.1"/>
</dbReference>
<gene>
    <name evidence="2" type="ORF">FPZ54_04480</name>
</gene>
<sequence>MIGLATFSLIIALAFLSLKSDRDAVSREIRAGFETGALVVDADWRFADVRIGAHQTNDCLILLQAIDQRATTAQLSITPLSAPTGTESMCLALSDAAAGTFDPDLRFYHNYVHAQTSVARLLLPLLGVDGLRALYKLAVTVLLIAGLAIATIGLAERRALMRNALWLLLFALFGRWFGFESFGQSLGHGPSDLLILAFLLFLARGSRDAPMRERTALLGSGLFGALTMGFEMLTGGIPLGLALTIGCVPIALAHDARIGVATLRCAIAYLTAVAAVAVAKIAAVSIVFGTAPVVAAIRQFLFRTGVDYDHNPDAPAGAHEFFTRVWAGFESMAPGMHWLAVGMMSLALVLGGWGYAQLRRTRCKAVHFQAAAMAGSALVIPLWMVVFWQHTAQHAWFMDRILIWPMAAGFALFLMALIERERIGAPDEQPAQLA</sequence>
<feature type="transmembrane region" description="Helical" evidence="1">
    <location>
        <begin position="401"/>
        <end position="418"/>
    </location>
</feature>
<evidence type="ECO:0000313" key="3">
    <source>
        <dbReference type="Proteomes" id="UP000318055"/>
    </source>
</evidence>
<keyword evidence="1" id="KW-0812">Transmembrane</keyword>
<feature type="transmembrane region" description="Helical" evidence="1">
    <location>
        <begin position="266"/>
        <end position="288"/>
    </location>
</feature>
<evidence type="ECO:0000256" key="1">
    <source>
        <dbReference type="SAM" id="Phobius"/>
    </source>
</evidence>
<feature type="transmembrane region" description="Helical" evidence="1">
    <location>
        <begin position="336"/>
        <end position="356"/>
    </location>
</feature>
<dbReference type="Proteomes" id="UP000318055">
    <property type="component" value="Chromosome"/>
</dbReference>
<keyword evidence="1" id="KW-1133">Transmembrane helix</keyword>